<gene>
    <name evidence="1" type="ORF">SERN_2045</name>
</gene>
<evidence type="ECO:0000313" key="1">
    <source>
        <dbReference type="EMBL" id="TGO04452.1"/>
    </source>
</evidence>
<name>A0A4Z1E191_9MICO</name>
<organism evidence="1 2">
    <name type="scientific">Serinibacter arcticus</name>
    <dbReference type="NCBI Taxonomy" id="1655435"/>
    <lineage>
        <taxon>Bacteria</taxon>
        <taxon>Bacillati</taxon>
        <taxon>Actinomycetota</taxon>
        <taxon>Actinomycetes</taxon>
        <taxon>Micrococcales</taxon>
        <taxon>Beutenbergiaceae</taxon>
        <taxon>Serinibacter</taxon>
    </lineage>
</organism>
<evidence type="ECO:0000313" key="2">
    <source>
        <dbReference type="Proteomes" id="UP000297318"/>
    </source>
</evidence>
<keyword evidence="2" id="KW-1185">Reference proteome</keyword>
<protein>
    <submittedName>
        <fullName evidence="1">Uncharacterized protein</fullName>
    </submittedName>
</protein>
<dbReference type="Proteomes" id="UP000297318">
    <property type="component" value="Unassembled WGS sequence"/>
</dbReference>
<comment type="caution">
    <text evidence="1">The sequence shown here is derived from an EMBL/GenBank/DDBJ whole genome shotgun (WGS) entry which is preliminary data.</text>
</comment>
<proteinExistence type="predicted"/>
<reference evidence="1 2" key="1">
    <citation type="submission" date="2018-11" db="EMBL/GenBank/DDBJ databases">
        <title>Complete genome sequencing of the Actinobacteria Serinibacter sp. K3-2.</title>
        <authorList>
            <person name="Rakitin A.L."/>
            <person name="Beletsky A.V."/>
            <person name="Mardanov A.V."/>
            <person name="Ravin N.V."/>
            <person name="Gromova A.S."/>
            <person name="Filippova S.N."/>
            <person name="Gal'Chenko V.F."/>
        </authorList>
    </citation>
    <scope>NUCLEOTIDE SEQUENCE [LARGE SCALE GENOMIC DNA]</scope>
    <source>
        <strain evidence="1 2">K3-2</strain>
    </source>
</reference>
<dbReference type="RefSeq" id="WP_135850043.1">
    <property type="nucleotide sequence ID" value="NZ_RHPJ01000003.1"/>
</dbReference>
<sequence length="243" mass="25616">MHADRLLPRSVALALLWSERNGPRTGMLLFGDDEPHTLGAVPLLESLADVDARAVWALVPVPGDPQGLPPGVAAAAADAGEAVVVQHADGTTVLVPDVIPFGSELEPGVMVRWRQHDGAGTRGPSASPGEARLALTEALATAVDELTALDVARERPELREAFLDLSGPPDRRTEALTYRLDERRSDLLVRALRVLEIARLADEDDGAAVTANQMNARSAVLRDLARAARTAVGVATAHAVPPA</sequence>
<dbReference type="OrthoDB" id="5144372at2"/>
<accession>A0A4Z1E191</accession>
<dbReference type="EMBL" id="RHPJ01000003">
    <property type="protein sequence ID" value="TGO04452.1"/>
    <property type="molecule type" value="Genomic_DNA"/>
</dbReference>
<dbReference type="AlphaFoldDB" id="A0A4Z1E191"/>